<evidence type="ECO:0000256" key="2">
    <source>
        <dbReference type="ARBA" id="ARBA00022723"/>
    </source>
</evidence>
<keyword evidence="9" id="KW-1185">Reference proteome</keyword>
<dbReference type="PANTHER" id="PTHR47338">
    <property type="entry name" value="ZN(II)2CYS6 TRANSCRIPTION FACTOR (EUROFUNG)-RELATED"/>
    <property type="match status" value="1"/>
</dbReference>
<evidence type="ECO:0000256" key="1">
    <source>
        <dbReference type="ARBA" id="ARBA00004123"/>
    </source>
</evidence>
<dbReference type="SMART" id="SM00066">
    <property type="entry name" value="GAL4"/>
    <property type="match status" value="1"/>
</dbReference>
<dbReference type="AlphaFoldDB" id="A0A6A5BSJ2"/>
<dbReference type="PANTHER" id="PTHR47338:SF5">
    <property type="entry name" value="ZN(II)2CYS6 TRANSCRIPTION FACTOR (EUROFUNG)"/>
    <property type="match status" value="1"/>
</dbReference>
<dbReference type="GO" id="GO:0005634">
    <property type="term" value="C:nucleus"/>
    <property type="evidence" value="ECO:0007669"/>
    <property type="project" value="UniProtKB-SubCell"/>
</dbReference>
<keyword evidence="4" id="KW-0804">Transcription</keyword>
<feature type="region of interest" description="Disordered" evidence="6">
    <location>
        <begin position="212"/>
        <end position="233"/>
    </location>
</feature>
<gene>
    <name evidence="8" type="ORF">FDP41_003817</name>
</gene>
<feature type="compositionally biased region" description="Low complexity" evidence="6">
    <location>
        <begin position="272"/>
        <end position="283"/>
    </location>
</feature>
<sequence>MSSSMMLNFSIQQQQQQQLQGTNNINQTTPTTPLNNNNISNTNNNLTAINGQGWLFGDNMFNDYGGSNAPSSAFNNYTNNSMMTMMMNNNNNNMSLNNMLSPIPITPSEMMDGRLLMMNQGMDQDVVVSPSACFDVEADALTTHHQTNNSSPTNNNMNSSSQGKSATTTNKEKKKPKIACVYCNKLHKKCDGESPNACTRCKKKGIPCVYLPPQKRGPKSKKRKNDGGGVAEEEDYSFDPLTCAAGLCNSSQQGNLYLSNQQLQGPFYHYNQQQPPQQQATQQLISNNSCSSQPVAQPQQPKVASSTDLNVYINELSKSNTAREASSTQIAVPSNNWNNYQTSALSPLSGLQFIVNVHTRTLVDQFLDSVTCHSLVDRSMLDNALNKAVAFSSEPTGSQLLTNIVCAMGAQRLEDRKNCVDFFNRARNQASYLFDRPSRETSCALSLMGIYACSEGERIKGHMYNKIALDMASDLCGYQLETDKYWQSLFALTFATTFSKWLFELNILKVDDNSFDILAKHGSNPNHPQIPAIRDLVNTINSYINSPRCAREIEAIETKISEQSLVKGSEEITFTALLVYYLLISRLATLANNQVEYISILRKLELLERYIESENFNRDDLQKNVHRFCLYSLRADILVRCGLDKMGMHCATKATGLAAKPTFWKSAPVIILFFPTLIRVNLNVNDSSMSVENYKALKVISSKFVVLKYTLFDMINVMNKRSEFKDLLESERQHIPQGFSNSSGYMSFAESPQCDSAPPAQDWTGSFSPALENSNTANNCNTASQSCFPNDLTELLQQLGQSVDHQDYQNKLEYIWQSTQN</sequence>
<dbReference type="InterPro" id="IPR050815">
    <property type="entry name" value="TF_fung"/>
</dbReference>
<protein>
    <recommendedName>
        <fullName evidence="7">Zn(2)-C6 fungal-type domain-containing protein</fullName>
    </recommendedName>
</protein>
<dbReference type="InterPro" id="IPR001138">
    <property type="entry name" value="Zn2Cys6_DnaBD"/>
</dbReference>
<dbReference type="GeneID" id="68111035"/>
<evidence type="ECO:0000256" key="6">
    <source>
        <dbReference type="SAM" id="MobiDB-lite"/>
    </source>
</evidence>
<dbReference type="VEuPathDB" id="AmoebaDB:NfTy_064160"/>
<dbReference type="Gene3D" id="4.10.240.10">
    <property type="entry name" value="Zn(2)-C6 fungal-type DNA-binding domain"/>
    <property type="match status" value="1"/>
</dbReference>
<proteinExistence type="predicted"/>
<evidence type="ECO:0000313" key="9">
    <source>
        <dbReference type="Proteomes" id="UP000444721"/>
    </source>
</evidence>
<dbReference type="EMBL" id="VFQX01000035">
    <property type="protein sequence ID" value="KAF0977164.1"/>
    <property type="molecule type" value="Genomic_DNA"/>
</dbReference>
<reference evidence="8 9" key="1">
    <citation type="journal article" date="2019" name="Sci. Rep.">
        <title>Nanopore sequencing improves the draft genome of the human pathogenic amoeba Naegleria fowleri.</title>
        <authorList>
            <person name="Liechti N."/>
            <person name="Schurch N."/>
            <person name="Bruggmann R."/>
            <person name="Wittwer M."/>
        </authorList>
    </citation>
    <scope>NUCLEOTIDE SEQUENCE [LARGE SCALE GENOMIC DNA]</scope>
    <source>
        <strain evidence="8 9">ATCC 30894</strain>
    </source>
</reference>
<comment type="caution">
    <text evidence="8">The sequence shown here is derived from an EMBL/GenBank/DDBJ whole genome shotgun (WGS) entry which is preliminary data.</text>
</comment>
<evidence type="ECO:0000313" key="8">
    <source>
        <dbReference type="EMBL" id="KAF0977164.1"/>
    </source>
</evidence>
<feature type="compositionally biased region" description="Low complexity" evidence="6">
    <location>
        <begin position="291"/>
        <end position="304"/>
    </location>
</feature>
<dbReference type="GO" id="GO:0008270">
    <property type="term" value="F:zinc ion binding"/>
    <property type="evidence" value="ECO:0007669"/>
    <property type="project" value="InterPro"/>
</dbReference>
<feature type="compositionally biased region" description="Low complexity" evidence="6">
    <location>
        <begin position="12"/>
        <end position="38"/>
    </location>
</feature>
<keyword evidence="2" id="KW-0479">Metal-binding</keyword>
<dbReference type="Proteomes" id="UP000444721">
    <property type="component" value="Unassembled WGS sequence"/>
</dbReference>
<feature type="compositionally biased region" description="Low complexity" evidence="6">
    <location>
        <begin position="148"/>
        <end position="161"/>
    </location>
</feature>
<comment type="subcellular location">
    <subcellularLocation>
        <location evidence="1">Nucleus</location>
    </subcellularLocation>
</comment>
<dbReference type="OrthoDB" id="39175at2759"/>
<feature type="region of interest" description="Disordered" evidence="6">
    <location>
        <begin position="1"/>
        <end position="38"/>
    </location>
</feature>
<dbReference type="OMA" id="ATTFSKW"/>
<evidence type="ECO:0000259" key="7">
    <source>
        <dbReference type="PROSITE" id="PS50048"/>
    </source>
</evidence>
<dbReference type="PROSITE" id="PS50048">
    <property type="entry name" value="ZN2_CY6_FUNGAL_2"/>
    <property type="match status" value="1"/>
</dbReference>
<dbReference type="GO" id="GO:0000981">
    <property type="term" value="F:DNA-binding transcription factor activity, RNA polymerase II-specific"/>
    <property type="evidence" value="ECO:0007669"/>
    <property type="project" value="InterPro"/>
</dbReference>
<dbReference type="SUPFAM" id="SSF57701">
    <property type="entry name" value="Zn2/Cys6 DNA-binding domain"/>
    <property type="match status" value="1"/>
</dbReference>
<evidence type="ECO:0000256" key="4">
    <source>
        <dbReference type="ARBA" id="ARBA00023163"/>
    </source>
</evidence>
<name>A0A6A5BSJ2_NAEFO</name>
<feature type="compositionally biased region" description="Polar residues" evidence="6">
    <location>
        <begin position="1"/>
        <end position="11"/>
    </location>
</feature>
<dbReference type="Pfam" id="PF00172">
    <property type="entry name" value="Zn_clus"/>
    <property type="match status" value="1"/>
</dbReference>
<dbReference type="CDD" id="cd00067">
    <property type="entry name" value="GAL4"/>
    <property type="match status" value="1"/>
</dbReference>
<feature type="region of interest" description="Disordered" evidence="6">
    <location>
        <begin position="144"/>
        <end position="171"/>
    </location>
</feature>
<dbReference type="VEuPathDB" id="AmoebaDB:NF0078870"/>
<keyword evidence="3" id="KW-0805">Transcription regulation</keyword>
<dbReference type="RefSeq" id="XP_044561877.1">
    <property type="nucleotide sequence ID" value="XM_044707163.1"/>
</dbReference>
<organism evidence="8 9">
    <name type="scientific">Naegleria fowleri</name>
    <name type="common">Brain eating amoeba</name>
    <dbReference type="NCBI Taxonomy" id="5763"/>
    <lineage>
        <taxon>Eukaryota</taxon>
        <taxon>Discoba</taxon>
        <taxon>Heterolobosea</taxon>
        <taxon>Tetramitia</taxon>
        <taxon>Eutetramitia</taxon>
        <taxon>Vahlkampfiidae</taxon>
        <taxon>Naegleria</taxon>
    </lineage>
</organism>
<feature type="domain" description="Zn(2)-C6 fungal-type" evidence="7">
    <location>
        <begin position="179"/>
        <end position="210"/>
    </location>
</feature>
<evidence type="ECO:0000256" key="5">
    <source>
        <dbReference type="ARBA" id="ARBA00023242"/>
    </source>
</evidence>
<evidence type="ECO:0000256" key="3">
    <source>
        <dbReference type="ARBA" id="ARBA00023015"/>
    </source>
</evidence>
<feature type="region of interest" description="Disordered" evidence="6">
    <location>
        <begin position="268"/>
        <end position="304"/>
    </location>
</feature>
<dbReference type="InterPro" id="IPR036864">
    <property type="entry name" value="Zn2-C6_fun-type_DNA-bd_sf"/>
</dbReference>
<accession>A0A6A5BSJ2</accession>
<dbReference type="VEuPathDB" id="AmoebaDB:FDP41_003817"/>
<keyword evidence="5" id="KW-0539">Nucleus</keyword>